<dbReference type="NCBIfam" id="TIGR00810">
    <property type="entry name" value="secG"/>
    <property type="match status" value="1"/>
</dbReference>
<feature type="transmembrane region" description="Helical" evidence="11">
    <location>
        <begin position="37"/>
        <end position="55"/>
    </location>
</feature>
<comment type="similarity">
    <text evidence="2 11">Belongs to the SecG family.</text>
</comment>
<evidence type="ECO:0000256" key="3">
    <source>
        <dbReference type="ARBA" id="ARBA00017876"/>
    </source>
</evidence>
<sequence>MQWLSPVFLAVQVISSLSIIVLVLLQQGKGADMGSSFGGGSAGSLFGAAGAANFLSRMTKWAAIIFFVSTGGLAYMAHHPAGKGLIDGGVMQGYQGSAVPSAGDAVPAVPGAAVPANPGAPAASSSAPASVPSAPAASSVPSAPAASQKPASEAATPATEPKAASSGSGAAADKPAEGGAGK</sequence>
<evidence type="ECO:0000256" key="5">
    <source>
        <dbReference type="ARBA" id="ARBA00022475"/>
    </source>
</evidence>
<comment type="function">
    <text evidence="11">Involved in protein export. Participates in an early event of protein translocation.</text>
</comment>
<keyword evidence="10 11" id="KW-0472">Membrane</keyword>
<comment type="subcellular location">
    <subcellularLocation>
        <location evidence="1 11">Cell membrane</location>
        <topology evidence="1 11">Multi-pass membrane protein</topology>
    </subcellularLocation>
</comment>
<keyword evidence="14" id="KW-1185">Reference proteome</keyword>
<dbReference type="GO" id="GO:0043952">
    <property type="term" value="P:protein transport by the Sec complex"/>
    <property type="evidence" value="ECO:0007669"/>
    <property type="project" value="TreeGrafter"/>
</dbReference>
<evidence type="ECO:0000256" key="4">
    <source>
        <dbReference type="ARBA" id="ARBA00022448"/>
    </source>
</evidence>
<dbReference type="GO" id="GO:0065002">
    <property type="term" value="P:intracellular protein transmembrane transport"/>
    <property type="evidence" value="ECO:0007669"/>
    <property type="project" value="TreeGrafter"/>
</dbReference>
<evidence type="ECO:0000256" key="7">
    <source>
        <dbReference type="ARBA" id="ARBA00022927"/>
    </source>
</evidence>
<comment type="caution">
    <text evidence="13">The sequence shown here is derived from an EMBL/GenBank/DDBJ whole genome shotgun (WGS) entry which is preliminary data.</text>
</comment>
<evidence type="ECO:0000256" key="1">
    <source>
        <dbReference type="ARBA" id="ARBA00004651"/>
    </source>
</evidence>
<dbReference type="GO" id="GO:0005886">
    <property type="term" value="C:plasma membrane"/>
    <property type="evidence" value="ECO:0007669"/>
    <property type="project" value="UniProtKB-SubCell"/>
</dbReference>
<dbReference type="EMBL" id="JACCEM010000004">
    <property type="protein sequence ID" value="NYT49188.1"/>
    <property type="molecule type" value="Genomic_DNA"/>
</dbReference>
<keyword evidence="9 11" id="KW-0811">Translocation</keyword>
<reference evidence="13 14" key="1">
    <citation type="submission" date="2020-07" db="EMBL/GenBank/DDBJ databases">
        <title>Taxonomic revisions and descriptions of new bacterial species based on genomic comparisons in the high-G+C-content subgroup of the family Alcaligenaceae.</title>
        <authorList>
            <person name="Szabo A."/>
            <person name="Felfoldi T."/>
        </authorList>
    </citation>
    <scope>NUCLEOTIDE SEQUENCE [LARGE SCALE GENOMIC DNA]</scope>
    <source>
        <strain evidence="13 14">LMG 24012</strain>
    </source>
</reference>
<keyword evidence="7 11" id="KW-0653">Protein transport</keyword>
<evidence type="ECO:0000256" key="6">
    <source>
        <dbReference type="ARBA" id="ARBA00022692"/>
    </source>
</evidence>
<dbReference type="PANTHER" id="PTHR34182">
    <property type="entry name" value="PROTEIN-EXPORT MEMBRANE PROTEIN SECG"/>
    <property type="match status" value="1"/>
</dbReference>
<feature type="transmembrane region" description="Helical" evidence="11">
    <location>
        <begin position="61"/>
        <end position="77"/>
    </location>
</feature>
<evidence type="ECO:0000256" key="12">
    <source>
        <dbReference type="SAM" id="MobiDB-lite"/>
    </source>
</evidence>
<name>A0A853FWJ7_9BURK</name>
<protein>
    <recommendedName>
        <fullName evidence="3 11">Protein-export membrane protein SecG</fullName>
    </recommendedName>
</protein>
<keyword evidence="6 11" id="KW-0812">Transmembrane</keyword>
<evidence type="ECO:0000256" key="8">
    <source>
        <dbReference type="ARBA" id="ARBA00022989"/>
    </source>
</evidence>
<keyword evidence="5 11" id="KW-1003">Cell membrane</keyword>
<evidence type="ECO:0000313" key="13">
    <source>
        <dbReference type="EMBL" id="NYT49188.1"/>
    </source>
</evidence>
<dbReference type="Pfam" id="PF03840">
    <property type="entry name" value="SecG"/>
    <property type="match status" value="1"/>
</dbReference>
<dbReference type="AlphaFoldDB" id="A0A853FWJ7"/>
<dbReference type="GO" id="GO:0015450">
    <property type="term" value="F:protein-transporting ATPase activity"/>
    <property type="evidence" value="ECO:0007669"/>
    <property type="project" value="UniProtKB-UniRule"/>
</dbReference>
<evidence type="ECO:0000256" key="10">
    <source>
        <dbReference type="ARBA" id="ARBA00023136"/>
    </source>
</evidence>
<evidence type="ECO:0000256" key="9">
    <source>
        <dbReference type="ARBA" id="ARBA00023010"/>
    </source>
</evidence>
<accession>A0A853FWJ7</accession>
<feature type="compositionally biased region" description="Low complexity" evidence="12">
    <location>
        <begin position="117"/>
        <end position="172"/>
    </location>
</feature>
<feature type="region of interest" description="Disordered" evidence="12">
    <location>
        <begin position="117"/>
        <end position="182"/>
    </location>
</feature>
<keyword evidence="4 11" id="KW-0813">Transport</keyword>
<organism evidence="13 14">
    <name type="scientific">Parapusillimonas granuli</name>
    <dbReference type="NCBI Taxonomy" id="380911"/>
    <lineage>
        <taxon>Bacteria</taxon>
        <taxon>Pseudomonadati</taxon>
        <taxon>Pseudomonadota</taxon>
        <taxon>Betaproteobacteria</taxon>
        <taxon>Burkholderiales</taxon>
        <taxon>Alcaligenaceae</taxon>
        <taxon>Parapusillimonas</taxon>
    </lineage>
</organism>
<evidence type="ECO:0000313" key="14">
    <source>
        <dbReference type="Proteomes" id="UP000559809"/>
    </source>
</evidence>
<comment type="caution">
    <text evidence="11">Lacks conserved residue(s) required for the propagation of feature annotation.</text>
</comment>
<dbReference type="InterPro" id="IPR004692">
    <property type="entry name" value="SecG"/>
</dbReference>
<dbReference type="GO" id="GO:0009306">
    <property type="term" value="P:protein secretion"/>
    <property type="evidence" value="ECO:0007669"/>
    <property type="project" value="UniProtKB-UniRule"/>
</dbReference>
<keyword evidence="8 11" id="KW-1133">Transmembrane helix</keyword>
<feature type="transmembrane region" description="Helical" evidence="11">
    <location>
        <begin position="6"/>
        <end position="25"/>
    </location>
</feature>
<dbReference type="PANTHER" id="PTHR34182:SF1">
    <property type="entry name" value="PROTEIN-EXPORT MEMBRANE PROTEIN SECG"/>
    <property type="match status" value="1"/>
</dbReference>
<proteinExistence type="inferred from homology"/>
<evidence type="ECO:0000256" key="11">
    <source>
        <dbReference type="RuleBase" id="RU365087"/>
    </source>
</evidence>
<dbReference type="RefSeq" id="WP_180154504.1">
    <property type="nucleotide sequence ID" value="NZ_JACCEM010000004.1"/>
</dbReference>
<gene>
    <name evidence="13" type="primary">secG</name>
    <name evidence="13" type="ORF">H0A72_07675</name>
</gene>
<evidence type="ECO:0000256" key="2">
    <source>
        <dbReference type="ARBA" id="ARBA00008445"/>
    </source>
</evidence>
<dbReference type="PRINTS" id="PR01651">
    <property type="entry name" value="SECGEXPORT"/>
</dbReference>
<dbReference type="Proteomes" id="UP000559809">
    <property type="component" value="Unassembled WGS sequence"/>
</dbReference>